<dbReference type="Gene3D" id="2.70.150.10">
    <property type="entry name" value="Calcium-transporting ATPase, cytoplasmic transduction domain A"/>
    <property type="match status" value="1"/>
</dbReference>
<dbReference type="Pfam" id="PF00690">
    <property type="entry name" value="Cation_ATPase_N"/>
    <property type="match status" value="1"/>
</dbReference>
<dbReference type="SMART" id="SM00831">
    <property type="entry name" value="Cation_ATPase_N"/>
    <property type="match status" value="1"/>
</dbReference>
<keyword evidence="1" id="KW-1133">Transmembrane helix</keyword>
<gene>
    <name evidence="3" type="ORF">FD29_GL001863</name>
</gene>
<dbReference type="STRING" id="1423770.FD29_GL001863"/>
<evidence type="ECO:0000256" key="1">
    <source>
        <dbReference type="SAM" id="Phobius"/>
    </source>
</evidence>
<organism evidence="3 4">
    <name type="scientific">Companilactobacillus mindensis DSM 14500</name>
    <dbReference type="NCBI Taxonomy" id="1423770"/>
    <lineage>
        <taxon>Bacteria</taxon>
        <taxon>Bacillati</taxon>
        <taxon>Bacillota</taxon>
        <taxon>Bacilli</taxon>
        <taxon>Lactobacillales</taxon>
        <taxon>Lactobacillaceae</taxon>
        <taxon>Companilactobacillus</taxon>
    </lineage>
</organism>
<reference evidence="3 4" key="1">
    <citation type="journal article" date="2015" name="Genome Announc.">
        <title>Expanding the biotechnology potential of lactobacilli through comparative genomics of 213 strains and associated genera.</title>
        <authorList>
            <person name="Sun Z."/>
            <person name="Harris H.M."/>
            <person name="McCann A."/>
            <person name="Guo C."/>
            <person name="Argimon S."/>
            <person name="Zhang W."/>
            <person name="Yang X."/>
            <person name="Jeffery I.B."/>
            <person name="Cooney J.C."/>
            <person name="Kagawa T.F."/>
            <person name="Liu W."/>
            <person name="Song Y."/>
            <person name="Salvetti E."/>
            <person name="Wrobel A."/>
            <person name="Rasinkangas P."/>
            <person name="Parkhill J."/>
            <person name="Rea M.C."/>
            <person name="O'Sullivan O."/>
            <person name="Ritari J."/>
            <person name="Douillard F.P."/>
            <person name="Paul Ross R."/>
            <person name="Yang R."/>
            <person name="Briner A.E."/>
            <person name="Felis G.E."/>
            <person name="de Vos W.M."/>
            <person name="Barrangou R."/>
            <person name="Klaenhammer T.R."/>
            <person name="Caufield P.W."/>
            <person name="Cui Y."/>
            <person name="Zhang H."/>
            <person name="O'Toole P.W."/>
        </authorList>
    </citation>
    <scope>NUCLEOTIDE SEQUENCE [LARGE SCALE GENOMIC DNA]</scope>
    <source>
        <strain evidence="3 4">DSM 14500</strain>
    </source>
</reference>
<evidence type="ECO:0000313" key="4">
    <source>
        <dbReference type="Proteomes" id="UP000050872"/>
    </source>
</evidence>
<feature type="domain" description="Cation-transporting P-type ATPase N-terminal" evidence="2">
    <location>
        <begin position="9"/>
        <end position="82"/>
    </location>
</feature>
<name>A0A0R1QM74_9LACO</name>
<evidence type="ECO:0000313" key="3">
    <source>
        <dbReference type="EMBL" id="KRL45862.1"/>
    </source>
</evidence>
<keyword evidence="4" id="KW-1185">Reference proteome</keyword>
<dbReference type="InterPro" id="IPR004014">
    <property type="entry name" value="ATPase_P-typ_cation-transptr_N"/>
</dbReference>
<proteinExistence type="predicted"/>
<dbReference type="AlphaFoldDB" id="A0A0R1QM74"/>
<dbReference type="EMBL" id="AZEZ01000004">
    <property type="protein sequence ID" value="KRL45862.1"/>
    <property type="molecule type" value="Genomic_DNA"/>
</dbReference>
<evidence type="ECO:0000259" key="2">
    <source>
        <dbReference type="SMART" id="SM00831"/>
    </source>
</evidence>
<dbReference type="RefSeq" id="WP_057887097.1">
    <property type="nucleotide sequence ID" value="NZ_AZEZ01000004.1"/>
</dbReference>
<dbReference type="SUPFAM" id="SSF81665">
    <property type="entry name" value="Calcium ATPase, transmembrane domain M"/>
    <property type="match status" value="1"/>
</dbReference>
<dbReference type="PATRIC" id="fig|1423770.3.peg.1913"/>
<protein>
    <recommendedName>
        <fullName evidence="2">Cation-transporting P-type ATPase N-terminal domain-containing protein</fullName>
    </recommendedName>
</protein>
<sequence length="85" mass="9549">MKDQHDTTRYYALTEKQLLKDLQTNSEGLVDSEASKRLATNGPNALAQGKKQTIVQKFFNQFKDFMIIVLLVAAFVSGVIAKEWG</sequence>
<accession>A0A0R1QM74</accession>
<dbReference type="Gene3D" id="1.20.1110.10">
    <property type="entry name" value="Calcium-transporting ATPase, transmembrane domain"/>
    <property type="match status" value="1"/>
</dbReference>
<keyword evidence="1" id="KW-0812">Transmembrane</keyword>
<feature type="transmembrane region" description="Helical" evidence="1">
    <location>
        <begin position="65"/>
        <end position="81"/>
    </location>
</feature>
<dbReference type="Proteomes" id="UP000050872">
    <property type="component" value="Unassembled WGS sequence"/>
</dbReference>
<keyword evidence="1" id="KW-0472">Membrane</keyword>
<comment type="caution">
    <text evidence="3">The sequence shown here is derived from an EMBL/GenBank/DDBJ whole genome shotgun (WGS) entry which is preliminary data.</text>
</comment>
<dbReference type="InterPro" id="IPR023298">
    <property type="entry name" value="ATPase_P-typ_TM_dom_sf"/>
</dbReference>